<reference key="1">
    <citation type="submission" date="2010-11" db="EMBL/GenBank/DDBJ databases">
        <title>The complete sequence of chromosome of Isophaera pallida ATCC 43644.</title>
        <authorList>
            <consortium name="US DOE Joint Genome Institute (JGI-PGF)"/>
            <person name="Lucas S."/>
            <person name="Copeland A."/>
            <person name="Lapidus A."/>
            <person name="Bruce D."/>
            <person name="Goodwin L."/>
            <person name="Pitluck S."/>
            <person name="Kyrpides N."/>
            <person name="Mavromatis K."/>
            <person name="Pagani I."/>
            <person name="Ivanova N."/>
            <person name="Saunders E."/>
            <person name="Brettin T."/>
            <person name="Detter J.C."/>
            <person name="Han C."/>
            <person name="Tapia R."/>
            <person name="Land M."/>
            <person name="Hauser L."/>
            <person name="Markowitz V."/>
            <person name="Cheng J.-F."/>
            <person name="Hugenholtz P."/>
            <person name="Woyke T."/>
            <person name="Wu D."/>
            <person name="Eisen J.A."/>
        </authorList>
    </citation>
    <scope>NUCLEOTIDE SEQUENCE</scope>
    <source>
        <strain>ATCC 43644</strain>
    </source>
</reference>
<keyword evidence="3" id="KW-0067">ATP-binding</keyword>
<dbReference type="SUPFAM" id="SSF55874">
    <property type="entry name" value="ATPase domain of HSP90 chaperone/DNA topoisomerase II/histidine kinase"/>
    <property type="match status" value="1"/>
</dbReference>
<dbReference type="EMBL" id="CP002353">
    <property type="protein sequence ID" value="ADV61282.1"/>
    <property type="molecule type" value="Genomic_DNA"/>
</dbReference>
<proteinExistence type="predicted"/>
<protein>
    <submittedName>
        <fullName evidence="3">ATP-binding region ATPase domain protein</fullName>
    </submittedName>
</protein>
<evidence type="ECO:0000259" key="2">
    <source>
        <dbReference type="Pfam" id="PF13581"/>
    </source>
</evidence>
<keyword evidence="1" id="KW-0723">Serine/threonine-protein kinase</keyword>
<keyword evidence="1" id="KW-0418">Kinase</keyword>
<dbReference type="AlphaFoldDB" id="E8R176"/>
<reference evidence="3 4" key="2">
    <citation type="journal article" date="2011" name="Stand. Genomic Sci.">
        <title>Complete genome sequence of Isosphaera pallida type strain (IS1B).</title>
        <authorList>
            <consortium name="US DOE Joint Genome Institute (JGI-PGF)"/>
            <person name="Goker M."/>
            <person name="Cleland D."/>
            <person name="Saunders E."/>
            <person name="Lapidus A."/>
            <person name="Nolan M."/>
            <person name="Lucas S."/>
            <person name="Hammon N."/>
            <person name="Deshpande S."/>
            <person name="Cheng J.F."/>
            <person name="Tapia R."/>
            <person name="Han C."/>
            <person name="Goodwin L."/>
            <person name="Pitluck S."/>
            <person name="Liolios K."/>
            <person name="Pagani I."/>
            <person name="Ivanova N."/>
            <person name="Mavromatis K."/>
            <person name="Pati A."/>
            <person name="Chen A."/>
            <person name="Palaniappan K."/>
            <person name="Land M."/>
            <person name="Hauser L."/>
            <person name="Chang Y.J."/>
            <person name="Jeffries C.D."/>
            <person name="Detter J.C."/>
            <person name="Beck B."/>
            <person name="Woyke T."/>
            <person name="Bristow J."/>
            <person name="Eisen J.A."/>
            <person name="Markowitz V."/>
            <person name="Hugenholtz P."/>
            <person name="Kyrpides N.C."/>
            <person name="Klenk H.P."/>
        </authorList>
    </citation>
    <scope>NUCLEOTIDE SEQUENCE [LARGE SCALE GENOMIC DNA]</scope>
    <source>
        <strain evidence="4">ATCC 43644 / DSM 9630 / IS1B</strain>
    </source>
</reference>
<dbReference type="GO" id="GO:0005524">
    <property type="term" value="F:ATP binding"/>
    <property type="evidence" value="ECO:0007669"/>
    <property type="project" value="UniProtKB-KW"/>
</dbReference>
<feature type="domain" description="Histidine kinase/HSP90-like ATPase" evidence="2">
    <location>
        <begin position="12"/>
        <end position="139"/>
    </location>
</feature>
<dbReference type="Gene3D" id="3.30.565.10">
    <property type="entry name" value="Histidine kinase-like ATPase, C-terminal domain"/>
    <property type="match status" value="1"/>
</dbReference>
<accession>E8R176</accession>
<dbReference type="PANTHER" id="PTHR35526">
    <property type="entry name" value="ANTI-SIGMA-F FACTOR RSBW-RELATED"/>
    <property type="match status" value="1"/>
</dbReference>
<dbReference type="InterPro" id="IPR003594">
    <property type="entry name" value="HATPase_dom"/>
</dbReference>
<dbReference type="InterPro" id="IPR050267">
    <property type="entry name" value="Anti-sigma-factor_SerPK"/>
</dbReference>
<name>E8R176_ISOPI</name>
<keyword evidence="1" id="KW-0808">Transferase</keyword>
<dbReference type="CDD" id="cd16936">
    <property type="entry name" value="HATPase_RsbW-like"/>
    <property type="match status" value="1"/>
</dbReference>
<dbReference type="HOGENOM" id="CLU_090336_24_2_0"/>
<evidence type="ECO:0000313" key="3">
    <source>
        <dbReference type="EMBL" id="ADV61282.1"/>
    </source>
</evidence>
<sequence length="147" mass="16597">MSVVDSALVLRNELAEIPRLARWIAEFLETQGLGDDPSIVHDVQLCLEEIVTNIIKYAYAQEGPREIWVRLEYRPDALVAQVEDDGEPFNPLEHPRPDLSLGLAEVEPGGLGIELVREYMDDLSYHWNASEGRNCLRMVRRLAVSAA</sequence>
<gene>
    <name evidence="3" type="ordered locus">Isop_0691</name>
</gene>
<dbReference type="InParanoid" id="E8R176"/>
<keyword evidence="4" id="KW-1185">Reference proteome</keyword>
<dbReference type="STRING" id="575540.Isop_0691"/>
<organism evidence="3 4">
    <name type="scientific">Isosphaera pallida (strain ATCC 43644 / DSM 9630 / IS1B)</name>
    <dbReference type="NCBI Taxonomy" id="575540"/>
    <lineage>
        <taxon>Bacteria</taxon>
        <taxon>Pseudomonadati</taxon>
        <taxon>Planctomycetota</taxon>
        <taxon>Planctomycetia</taxon>
        <taxon>Isosphaerales</taxon>
        <taxon>Isosphaeraceae</taxon>
        <taxon>Isosphaera</taxon>
    </lineage>
</organism>
<dbReference type="Proteomes" id="UP000008631">
    <property type="component" value="Chromosome"/>
</dbReference>
<dbReference type="eggNOG" id="COG2172">
    <property type="taxonomic scope" value="Bacteria"/>
</dbReference>
<dbReference type="InterPro" id="IPR036890">
    <property type="entry name" value="HATPase_C_sf"/>
</dbReference>
<evidence type="ECO:0000256" key="1">
    <source>
        <dbReference type="ARBA" id="ARBA00022527"/>
    </source>
</evidence>
<dbReference type="GO" id="GO:0004674">
    <property type="term" value="F:protein serine/threonine kinase activity"/>
    <property type="evidence" value="ECO:0007669"/>
    <property type="project" value="UniProtKB-KW"/>
</dbReference>
<dbReference type="Pfam" id="PF13581">
    <property type="entry name" value="HATPase_c_2"/>
    <property type="match status" value="1"/>
</dbReference>
<evidence type="ECO:0000313" key="4">
    <source>
        <dbReference type="Proteomes" id="UP000008631"/>
    </source>
</evidence>
<dbReference type="KEGG" id="ipa:Isop_0691"/>
<keyword evidence="3" id="KW-0547">Nucleotide-binding</keyword>
<dbReference type="RefSeq" id="WP_013563571.1">
    <property type="nucleotide sequence ID" value="NC_014962.1"/>
</dbReference>